<name>A0A162PTN8_PHYB8</name>
<dbReference type="EMBL" id="KV440980">
    <property type="protein sequence ID" value="OAD73836.1"/>
    <property type="molecule type" value="Genomic_DNA"/>
</dbReference>
<dbReference type="Pfam" id="PF00098">
    <property type="entry name" value="zf-CCHC"/>
    <property type="match status" value="1"/>
</dbReference>
<dbReference type="AlphaFoldDB" id="A0A162PTN8"/>
<dbReference type="InterPro" id="IPR050502">
    <property type="entry name" value="Euk_RNA-bind_prot"/>
</dbReference>
<dbReference type="PANTHER" id="PTHR48025">
    <property type="entry name" value="OS02G0815200 PROTEIN"/>
    <property type="match status" value="1"/>
</dbReference>
<reference evidence="8" key="1">
    <citation type="submission" date="2015-06" db="EMBL/GenBank/DDBJ databases">
        <title>Expansion of signal transduction pathways in fungi by whole-genome duplication.</title>
        <authorList>
            <consortium name="DOE Joint Genome Institute"/>
            <person name="Corrochano L.M."/>
            <person name="Kuo A."/>
            <person name="Marcet-Houben M."/>
            <person name="Polaino S."/>
            <person name="Salamov A."/>
            <person name="Villalobos J.M."/>
            <person name="Alvarez M.I."/>
            <person name="Avalos J."/>
            <person name="Benito E.P."/>
            <person name="Benoit I."/>
            <person name="Burger G."/>
            <person name="Camino L.P."/>
            <person name="Canovas D."/>
            <person name="Cerda-Olmedo E."/>
            <person name="Cheng J.-F."/>
            <person name="Dominguez A."/>
            <person name="Elias M."/>
            <person name="Eslava A.P."/>
            <person name="Glaser F."/>
            <person name="Grimwood J."/>
            <person name="Gutierrez G."/>
            <person name="Heitman J."/>
            <person name="Henrissat B."/>
            <person name="Iturriaga E.A."/>
            <person name="Lang B.F."/>
            <person name="Lavin J.L."/>
            <person name="Lee S."/>
            <person name="Li W."/>
            <person name="Lindquist E."/>
            <person name="Lopez-Garcia S."/>
            <person name="Luque E.M."/>
            <person name="Marcos A.T."/>
            <person name="Martin J."/>
            <person name="McCluskey K."/>
            <person name="Medina H.R."/>
            <person name="Miralles-Duran A."/>
            <person name="Miyazaki A."/>
            <person name="Munoz-Torres E."/>
            <person name="Oguiza J.A."/>
            <person name="Ohm R."/>
            <person name="Olmedo M."/>
            <person name="Orejas M."/>
            <person name="Ortiz-Castellanos L."/>
            <person name="Pisabarro A.G."/>
            <person name="Rodriguez-Romero J."/>
            <person name="Ruiz-Herrera J."/>
            <person name="Ruiz-Vazquez R."/>
            <person name="Sanz C."/>
            <person name="Schackwitz W."/>
            <person name="Schmutz J."/>
            <person name="Shahriari M."/>
            <person name="Shelest E."/>
            <person name="Silva-Franco F."/>
            <person name="Soanes D."/>
            <person name="Syed K."/>
            <person name="Tagua V.G."/>
            <person name="Talbot N.J."/>
            <person name="Thon M."/>
            <person name="De vries R.P."/>
            <person name="Wiebenga A."/>
            <person name="Yadav J.S."/>
            <person name="Braun E.L."/>
            <person name="Baker S."/>
            <person name="Garre V."/>
            <person name="Horwitz B."/>
            <person name="Torres-Martinez S."/>
            <person name="Idnurm A."/>
            <person name="Herrera-Estrella A."/>
            <person name="Gabaldon T."/>
            <person name="Grigoriev I.V."/>
        </authorList>
    </citation>
    <scope>NUCLEOTIDE SEQUENCE [LARGE SCALE GENOMIC DNA]</scope>
    <source>
        <strain evidence="8">NRRL 1555(-)</strain>
    </source>
</reference>
<dbReference type="SMART" id="SM00343">
    <property type="entry name" value="ZnF_C2HC"/>
    <property type="match status" value="1"/>
</dbReference>
<dbReference type="PANTHER" id="PTHR48025:SF1">
    <property type="entry name" value="RRM DOMAIN-CONTAINING PROTEIN"/>
    <property type="match status" value="1"/>
</dbReference>
<evidence type="ECO:0000313" key="8">
    <source>
        <dbReference type="Proteomes" id="UP000077315"/>
    </source>
</evidence>
<dbReference type="GO" id="GO:0003729">
    <property type="term" value="F:mRNA binding"/>
    <property type="evidence" value="ECO:0007669"/>
    <property type="project" value="TreeGrafter"/>
</dbReference>
<evidence type="ECO:0000256" key="3">
    <source>
        <dbReference type="PROSITE-ProRule" id="PRU00176"/>
    </source>
</evidence>
<keyword evidence="2" id="KW-0479">Metal-binding</keyword>
<dbReference type="Gene3D" id="4.10.60.10">
    <property type="entry name" value="Zinc finger, CCHC-type"/>
    <property type="match status" value="1"/>
</dbReference>
<keyword evidence="2" id="KW-0862">Zinc</keyword>
<dbReference type="GO" id="GO:0008270">
    <property type="term" value="F:zinc ion binding"/>
    <property type="evidence" value="ECO:0007669"/>
    <property type="project" value="UniProtKB-KW"/>
</dbReference>
<dbReference type="SMART" id="SM00360">
    <property type="entry name" value="RRM"/>
    <property type="match status" value="1"/>
</dbReference>
<dbReference type="GeneID" id="28999365"/>
<evidence type="ECO:0000259" key="6">
    <source>
        <dbReference type="PROSITE" id="PS50158"/>
    </source>
</evidence>
<gene>
    <name evidence="7" type="ORF">PHYBLDRAFT_181378</name>
</gene>
<feature type="compositionally biased region" description="Basic and acidic residues" evidence="4">
    <location>
        <begin position="230"/>
        <end position="241"/>
    </location>
</feature>
<feature type="region of interest" description="Disordered" evidence="4">
    <location>
        <begin position="190"/>
        <end position="325"/>
    </location>
</feature>
<dbReference type="InterPro" id="IPR012677">
    <property type="entry name" value="Nucleotide-bd_a/b_plait_sf"/>
</dbReference>
<dbReference type="OrthoDB" id="5970at2759"/>
<organism evidence="7 8">
    <name type="scientific">Phycomyces blakesleeanus (strain ATCC 8743b / DSM 1359 / FGSC 10004 / NBRC 33097 / NRRL 1555)</name>
    <dbReference type="NCBI Taxonomy" id="763407"/>
    <lineage>
        <taxon>Eukaryota</taxon>
        <taxon>Fungi</taxon>
        <taxon>Fungi incertae sedis</taxon>
        <taxon>Mucoromycota</taxon>
        <taxon>Mucoromycotina</taxon>
        <taxon>Mucoromycetes</taxon>
        <taxon>Mucorales</taxon>
        <taxon>Phycomycetaceae</taxon>
        <taxon>Phycomyces</taxon>
    </lineage>
</organism>
<keyword evidence="8" id="KW-1185">Reference proteome</keyword>
<keyword evidence="1 3" id="KW-0694">RNA-binding</keyword>
<dbReference type="RefSeq" id="XP_018291876.1">
    <property type="nucleotide sequence ID" value="XM_018438459.1"/>
</dbReference>
<evidence type="ECO:0000256" key="1">
    <source>
        <dbReference type="ARBA" id="ARBA00022884"/>
    </source>
</evidence>
<feature type="compositionally biased region" description="Basic and acidic residues" evidence="4">
    <location>
        <begin position="249"/>
        <end position="258"/>
    </location>
</feature>
<feature type="domain" description="CCHC-type" evidence="6">
    <location>
        <begin position="87"/>
        <end position="102"/>
    </location>
</feature>
<sequence length="325" mass="37944">MASTVYVGNIPANSHSDDLKEMFNKYGRVVMIEIKQGFAFVDMEDRHACEKVIGHLNGTTFMGSEIRVEFARSETDRRYNGAVKGNCFKCGGVGHFLRECPSGHDGIRNYTRRSDYRDSANGAPPPPTVDRYVPEYRNMPVPRAPIDRYGDRPYERTMNTLDTSVHFNERYSRNNISDVRGNYPTRDFDRYGGTSRHYGTNGKNERLPLNYRRDDMIQLDRPSYRNNLPPREERGFHDRMNVRGQRMTRTSDRSDLRRSPPRHRPLSPERYVSRPYRPLLYREPPPPPSSRYRNERPTIPSGQPVRRRSRSPPRPRGPRTPSPRR</sequence>
<proteinExistence type="predicted"/>
<evidence type="ECO:0000256" key="2">
    <source>
        <dbReference type="PROSITE-ProRule" id="PRU00047"/>
    </source>
</evidence>
<feature type="domain" description="RRM" evidence="5">
    <location>
        <begin position="3"/>
        <end position="73"/>
    </location>
</feature>
<dbReference type="InParanoid" id="A0A162PTN8"/>
<dbReference type="InterPro" id="IPR035979">
    <property type="entry name" value="RBD_domain_sf"/>
</dbReference>
<accession>A0A162PTN8</accession>
<dbReference type="Proteomes" id="UP000077315">
    <property type="component" value="Unassembled WGS sequence"/>
</dbReference>
<dbReference type="Gene3D" id="3.30.70.330">
    <property type="match status" value="1"/>
</dbReference>
<keyword evidence="2" id="KW-0863">Zinc-finger</keyword>
<dbReference type="PROSITE" id="PS50102">
    <property type="entry name" value="RRM"/>
    <property type="match status" value="1"/>
</dbReference>
<dbReference type="InterPro" id="IPR001878">
    <property type="entry name" value="Znf_CCHC"/>
</dbReference>
<evidence type="ECO:0000259" key="5">
    <source>
        <dbReference type="PROSITE" id="PS50102"/>
    </source>
</evidence>
<dbReference type="PROSITE" id="PS50158">
    <property type="entry name" value="ZF_CCHC"/>
    <property type="match status" value="1"/>
</dbReference>
<dbReference type="STRING" id="763407.A0A162PTN8"/>
<evidence type="ECO:0000256" key="4">
    <source>
        <dbReference type="SAM" id="MobiDB-lite"/>
    </source>
</evidence>
<dbReference type="Pfam" id="PF00076">
    <property type="entry name" value="RRM_1"/>
    <property type="match status" value="1"/>
</dbReference>
<feature type="compositionally biased region" description="Basic and acidic residues" evidence="4">
    <location>
        <begin position="203"/>
        <end position="218"/>
    </location>
</feature>
<dbReference type="SUPFAM" id="SSF54928">
    <property type="entry name" value="RNA-binding domain, RBD"/>
    <property type="match status" value="1"/>
</dbReference>
<protein>
    <submittedName>
        <fullName evidence="7">CCHC-type zinc finger transcription factor</fullName>
    </submittedName>
</protein>
<evidence type="ECO:0000313" key="7">
    <source>
        <dbReference type="EMBL" id="OAD73836.1"/>
    </source>
</evidence>
<feature type="compositionally biased region" description="Low complexity" evidence="4">
    <location>
        <begin position="268"/>
        <end position="282"/>
    </location>
</feature>
<dbReference type="VEuPathDB" id="FungiDB:PHYBLDRAFT_181378"/>
<feature type="compositionally biased region" description="Basic residues" evidence="4">
    <location>
        <begin position="305"/>
        <end position="325"/>
    </location>
</feature>
<dbReference type="InterPro" id="IPR000504">
    <property type="entry name" value="RRM_dom"/>
</dbReference>